<sequence>MVKETEFYERLGVPPDASAGDIKKAYYLQARKVHPDKNPSPDAARQFQALGEAYQVLSDPQQRTAYDKYGKTSVQEEGLMDPGVLFGMLFGSDLFAEYTGQLAMASVAALYAEGASTHQQVDQAALRKKLQAVQVEREHALASLLVGKLALYVQGDRDGFTAWATAEAARLADATFGEAFLHTIGYIYERRAAAFLGKRWGLPFAAEWVRAKGHGFRTQVSAAAGAVSLVSMQEDLKRQLRSGDVSEEAVAAFLAQKTPVLTEALWRQNVVDIEATVSAVVAAVLYEPGIAKDVAAQRAKALKKLGVIFQGAKSKYQRASSLRQESTGEGAERPGPSAAFAGFNAKPGSFPGGQAGTPPPSPQGPFHMPPFGSPTPPPSPQGGAPRFAQGQAFPSAYGSSFGSRAYPDGGSPGAFPKPAAPPGYSQSPLGPRPSGAS</sequence>
<keyword evidence="3" id="KW-0346">Stress response</keyword>
<dbReference type="AlphaFoldDB" id="A0A1Y1IEU8"/>
<dbReference type="InterPro" id="IPR026894">
    <property type="entry name" value="DnaJ_X"/>
</dbReference>
<feature type="compositionally biased region" description="Pro residues" evidence="1">
    <location>
        <begin position="357"/>
        <end position="380"/>
    </location>
</feature>
<dbReference type="Pfam" id="PF00226">
    <property type="entry name" value="DnaJ"/>
    <property type="match status" value="1"/>
</dbReference>
<dbReference type="Pfam" id="PF14308">
    <property type="entry name" value="DnaJ-X"/>
    <property type="match status" value="1"/>
</dbReference>
<evidence type="ECO:0000256" key="1">
    <source>
        <dbReference type="SAM" id="MobiDB-lite"/>
    </source>
</evidence>
<evidence type="ECO:0000313" key="3">
    <source>
        <dbReference type="EMBL" id="GAQ87276.1"/>
    </source>
</evidence>
<dbReference type="STRING" id="105231.A0A1Y1IEU8"/>
<dbReference type="CDD" id="cd06257">
    <property type="entry name" value="DnaJ"/>
    <property type="match status" value="1"/>
</dbReference>
<dbReference type="PANTHER" id="PTHR44094">
    <property type="entry name" value="DNAJ HEAT SHOCK N-TERMINAL DOMAIN-CONTAINING PROTEIN"/>
    <property type="match status" value="1"/>
</dbReference>
<dbReference type="PROSITE" id="PS00636">
    <property type="entry name" value="DNAJ_1"/>
    <property type="match status" value="1"/>
</dbReference>
<dbReference type="InterPro" id="IPR001623">
    <property type="entry name" value="DnaJ_domain"/>
</dbReference>
<accession>A0A1Y1IEU8</accession>
<feature type="compositionally biased region" description="Polar residues" evidence="1">
    <location>
        <begin position="318"/>
        <end position="327"/>
    </location>
</feature>
<dbReference type="PROSITE" id="PS50076">
    <property type="entry name" value="DNAJ_2"/>
    <property type="match status" value="1"/>
</dbReference>
<keyword evidence="4" id="KW-1185">Reference proteome</keyword>
<dbReference type="InterPro" id="IPR052423">
    <property type="entry name" value="EMIR"/>
</dbReference>
<organism evidence="3 4">
    <name type="scientific">Klebsormidium nitens</name>
    <name type="common">Green alga</name>
    <name type="synonym">Ulothrix nitens</name>
    <dbReference type="NCBI Taxonomy" id="105231"/>
    <lineage>
        <taxon>Eukaryota</taxon>
        <taxon>Viridiplantae</taxon>
        <taxon>Streptophyta</taxon>
        <taxon>Klebsormidiophyceae</taxon>
        <taxon>Klebsormidiales</taxon>
        <taxon>Klebsormidiaceae</taxon>
        <taxon>Klebsormidium</taxon>
    </lineage>
</organism>
<dbReference type="EMBL" id="DF237291">
    <property type="protein sequence ID" value="GAQ87276.1"/>
    <property type="molecule type" value="Genomic_DNA"/>
</dbReference>
<feature type="domain" description="J" evidence="2">
    <location>
        <begin position="6"/>
        <end position="70"/>
    </location>
</feature>
<dbReference type="InterPro" id="IPR018253">
    <property type="entry name" value="DnaJ_domain_CS"/>
</dbReference>
<dbReference type="OrthoDB" id="10250354at2759"/>
<proteinExistence type="predicted"/>
<dbReference type="SMART" id="SM00271">
    <property type="entry name" value="DnaJ"/>
    <property type="match status" value="1"/>
</dbReference>
<dbReference type="OMA" id="RPALMDK"/>
<dbReference type="InterPro" id="IPR036869">
    <property type="entry name" value="J_dom_sf"/>
</dbReference>
<name>A0A1Y1IEU8_KLENI</name>
<dbReference type="Gene3D" id="1.10.287.110">
    <property type="entry name" value="DnaJ domain"/>
    <property type="match status" value="1"/>
</dbReference>
<reference evidence="3 4" key="1">
    <citation type="journal article" date="2014" name="Nat. Commun.">
        <title>Klebsormidium flaccidum genome reveals primary factors for plant terrestrial adaptation.</title>
        <authorList>
            <person name="Hori K."/>
            <person name="Maruyama F."/>
            <person name="Fujisawa T."/>
            <person name="Togashi T."/>
            <person name="Yamamoto N."/>
            <person name="Seo M."/>
            <person name="Sato S."/>
            <person name="Yamada T."/>
            <person name="Mori H."/>
            <person name="Tajima N."/>
            <person name="Moriyama T."/>
            <person name="Ikeuchi M."/>
            <person name="Watanabe M."/>
            <person name="Wada H."/>
            <person name="Kobayashi K."/>
            <person name="Saito M."/>
            <person name="Masuda T."/>
            <person name="Sasaki-Sekimoto Y."/>
            <person name="Mashiguchi K."/>
            <person name="Awai K."/>
            <person name="Shimojima M."/>
            <person name="Masuda S."/>
            <person name="Iwai M."/>
            <person name="Nobusawa T."/>
            <person name="Narise T."/>
            <person name="Kondo S."/>
            <person name="Saito H."/>
            <person name="Sato R."/>
            <person name="Murakawa M."/>
            <person name="Ihara Y."/>
            <person name="Oshima-Yamada Y."/>
            <person name="Ohtaka K."/>
            <person name="Satoh M."/>
            <person name="Sonobe K."/>
            <person name="Ishii M."/>
            <person name="Ohtani R."/>
            <person name="Kanamori-Sato M."/>
            <person name="Honoki R."/>
            <person name="Miyazaki D."/>
            <person name="Mochizuki H."/>
            <person name="Umetsu J."/>
            <person name="Higashi K."/>
            <person name="Shibata D."/>
            <person name="Kamiya Y."/>
            <person name="Sato N."/>
            <person name="Nakamura Y."/>
            <person name="Tabata S."/>
            <person name="Ida S."/>
            <person name="Kurokawa K."/>
            <person name="Ohta H."/>
        </authorList>
    </citation>
    <scope>NUCLEOTIDE SEQUENCE [LARGE SCALE GENOMIC DNA]</scope>
    <source>
        <strain evidence="3 4">NIES-2285</strain>
    </source>
</reference>
<gene>
    <name evidence="3" type="ORF">KFL_003420150</name>
</gene>
<evidence type="ECO:0000259" key="2">
    <source>
        <dbReference type="PROSITE" id="PS50076"/>
    </source>
</evidence>
<protein>
    <submittedName>
        <fullName evidence="3">DnaJ heat shock N-terminal domain-containing protein</fullName>
    </submittedName>
</protein>
<dbReference type="SUPFAM" id="SSF46565">
    <property type="entry name" value="Chaperone J-domain"/>
    <property type="match status" value="1"/>
</dbReference>
<dbReference type="Proteomes" id="UP000054558">
    <property type="component" value="Unassembled WGS sequence"/>
</dbReference>
<dbReference type="PRINTS" id="PR00625">
    <property type="entry name" value="JDOMAIN"/>
</dbReference>
<feature type="region of interest" description="Disordered" evidence="1">
    <location>
        <begin position="318"/>
        <end position="437"/>
    </location>
</feature>
<dbReference type="PANTHER" id="PTHR44094:SF8">
    <property type="entry name" value="DNAJ HEAT SHOCK N-TERMINAL DOMAIN-CONTAINING PROTEIN-RELATED"/>
    <property type="match status" value="1"/>
</dbReference>
<evidence type="ECO:0000313" key="4">
    <source>
        <dbReference type="Proteomes" id="UP000054558"/>
    </source>
</evidence>